<dbReference type="RefSeq" id="WP_152602157.1">
    <property type="nucleotide sequence ID" value="NZ_JACHBQ010000001.1"/>
</dbReference>
<sequence length="435" mass="47168">MSLLLDRLDSRIERALTADRLLRLRTPRMLVLGFTAVHVAFLAALLPAMLTGKVLGDLPLYRTWAELGFSTGIWQGIDVQWVYPIGALWPIALAGIGGPYLYQFLWFLMTVALNAAAVCALTDFGRRISGYRAAWWWLGLSFVLSPVGLLRLEGLTAPTVIVGLVLLARHPIAATVLLTVATWIKVWPAAVMLAVVAASRHRATVVVTGASVTAGIVASVWMLGGLRYLTGFVTMQSDRALQLEAPVTTPWVWLAALGHPGSHIYENYAIATREVTGPGADAAASVMTPLMFAAIAAIFLLMLLAHHRRADPAQLLLIGALALVSAFVVFNKVGSPQYMLWIAPIVAVGVARGWRAWRTPGYVVMGIAVLTTLIFPVLYLPLIDGDPFALVLLTLRNTLLVALLAWSVTTLVRLARRPIPSRELANRRLGSLQPT</sequence>
<keyword evidence="5 8" id="KW-1133">Transmembrane helix</keyword>
<proteinExistence type="inferred from homology"/>
<feature type="transmembrane region" description="Helical" evidence="8">
    <location>
        <begin position="203"/>
        <end position="223"/>
    </location>
</feature>
<evidence type="ECO:0008006" key="11">
    <source>
        <dbReference type="Google" id="ProtNLM"/>
    </source>
</evidence>
<feature type="transmembrane region" description="Helical" evidence="8">
    <location>
        <begin position="172"/>
        <end position="196"/>
    </location>
</feature>
<comment type="similarity">
    <text evidence="7">Belongs to the glycosyltransferase 87 family.</text>
</comment>
<gene>
    <name evidence="9" type="ORF">BJ997_003743</name>
</gene>
<feature type="transmembrane region" description="Helical" evidence="8">
    <location>
        <begin position="361"/>
        <end position="382"/>
    </location>
</feature>
<keyword evidence="4 8" id="KW-0812">Transmembrane</keyword>
<dbReference type="OrthoDB" id="581198at2"/>
<feature type="transmembrane region" description="Helical" evidence="8">
    <location>
        <begin position="282"/>
        <end position="303"/>
    </location>
</feature>
<evidence type="ECO:0000313" key="10">
    <source>
        <dbReference type="Proteomes" id="UP000561726"/>
    </source>
</evidence>
<feature type="transmembrane region" description="Helical" evidence="8">
    <location>
        <begin position="30"/>
        <end position="50"/>
    </location>
</feature>
<feature type="transmembrane region" description="Helical" evidence="8">
    <location>
        <begin position="100"/>
        <end position="121"/>
    </location>
</feature>
<protein>
    <recommendedName>
        <fullName evidence="11">Integral membrane protein</fullName>
    </recommendedName>
</protein>
<keyword evidence="3" id="KW-0808">Transferase</keyword>
<dbReference type="Pfam" id="PF09594">
    <property type="entry name" value="GT87"/>
    <property type="match status" value="1"/>
</dbReference>
<evidence type="ECO:0000256" key="6">
    <source>
        <dbReference type="ARBA" id="ARBA00023136"/>
    </source>
</evidence>
<evidence type="ECO:0000256" key="2">
    <source>
        <dbReference type="ARBA" id="ARBA00022475"/>
    </source>
</evidence>
<evidence type="ECO:0000256" key="8">
    <source>
        <dbReference type="SAM" id="Phobius"/>
    </source>
</evidence>
<dbReference type="InterPro" id="IPR018584">
    <property type="entry name" value="GT87"/>
</dbReference>
<comment type="caution">
    <text evidence="9">The sequence shown here is derived from an EMBL/GenBank/DDBJ whole genome shotgun (WGS) entry which is preliminary data.</text>
</comment>
<evidence type="ECO:0000256" key="4">
    <source>
        <dbReference type="ARBA" id="ARBA00022692"/>
    </source>
</evidence>
<comment type="subcellular location">
    <subcellularLocation>
        <location evidence="1">Cell membrane</location>
        <topology evidence="1">Multi-pass membrane protein</topology>
    </subcellularLocation>
</comment>
<dbReference type="Proteomes" id="UP000561726">
    <property type="component" value="Unassembled WGS sequence"/>
</dbReference>
<dbReference type="GO" id="GO:0016758">
    <property type="term" value="F:hexosyltransferase activity"/>
    <property type="evidence" value="ECO:0007669"/>
    <property type="project" value="InterPro"/>
</dbReference>
<organism evidence="9 10">
    <name type="scientific">Cryobacterium roopkundense</name>
    <dbReference type="NCBI Taxonomy" id="1001240"/>
    <lineage>
        <taxon>Bacteria</taxon>
        <taxon>Bacillati</taxon>
        <taxon>Actinomycetota</taxon>
        <taxon>Actinomycetes</taxon>
        <taxon>Micrococcales</taxon>
        <taxon>Microbacteriaceae</taxon>
        <taxon>Cryobacterium</taxon>
    </lineage>
</organism>
<name>A0A7W9E6M0_9MICO</name>
<feature type="transmembrane region" description="Helical" evidence="8">
    <location>
        <begin position="388"/>
        <end position="412"/>
    </location>
</feature>
<evidence type="ECO:0000256" key="7">
    <source>
        <dbReference type="ARBA" id="ARBA00024033"/>
    </source>
</evidence>
<feature type="transmembrane region" description="Helical" evidence="8">
    <location>
        <begin position="315"/>
        <end position="332"/>
    </location>
</feature>
<feature type="transmembrane region" description="Helical" evidence="8">
    <location>
        <begin position="338"/>
        <end position="354"/>
    </location>
</feature>
<reference evidence="9 10" key="1">
    <citation type="submission" date="2020-08" db="EMBL/GenBank/DDBJ databases">
        <title>Sequencing the genomes of 1000 actinobacteria strains.</title>
        <authorList>
            <person name="Klenk H.-P."/>
        </authorList>
    </citation>
    <scope>NUCLEOTIDE SEQUENCE [LARGE SCALE GENOMIC DNA]</scope>
    <source>
        <strain evidence="9 10">DSM 21065</strain>
    </source>
</reference>
<evidence type="ECO:0000256" key="3">
    <source>
        <dbReference type="ARBA" id="ARBA00022679"/>
    </source>
</evidence>
<keyword evidence="6 8" id="KW-0472">Membrane</keyword>
<evidence type="ECO:0000313" key="9">
    <source>
        <dbReference type="EMBL" id="MBB5643195.1"/>
    </source>
</evidence>
<keyword evidence="2" id="KW-1003">Cell membrane</keyword>
<dbReference type="AlphaFoldDB" id="A0A7W9E6M0"/>
<dbReference type="EMBL" id="JACHBQ010000001">
    <property type="protein sequence ID" value="MBB5643195.1"/>
    <property type="molecule type" value="Genomic_DNA"/>
</dbReference>
<accession>A0A7W9E6M0</accession>
<feature type="transmembrane region" description="Helical" evidence="8">
    <location>
        <begin position="133"/>
        <end position="152"/>
    </location>
</feature>
<evidence type="ECO:0000256" key="5">
    <source>
        <dbReference type="ARBA" id="ARBA00022989"/>
    </source>
</evidence>
<evidence type="ECO:0000256" key="1">
    <source>
        <dbReference type="ARBA" id="ARBA00004651"/>
    </source>
</evidence>
<dbReference type="GO" id="GO:0005886">
    <property type="term" value="C:plasma membrane"/>
    <property type="evidence" value="ECO:0007669"/>
    <property type="project" value="UniProtKB-SubCell"/>
</dbReference>